<dbReference type="STRING" id="322104.A3LPR7"/>
<dbReference type="PRINTS" id="PR00419">
    <property type="entry name" value="ADXRDTASE"/>
</dbReference>
<dbReference type="KEGG" id="pic:PICST_55152"/>
<dbReference type="InterPro" id="IPR002937">
    <property type="entry name" value="Amino_oxidase"/>
</dbReference>
<dbReference type="SUPFAM" id="SSF54373">
    <property type="entry name" value="FAD-linked reductases, C-terminal domain"/>
    <property type="match status" value="1"/>
</dbReference>
<evidence type="ECO:0000256" key="6">
    <source>
        <dbReference type="ARBA" id="ARBA00022827"/>
    </source>
</evidence>
<dbReference type="Gene3D" id="3.50.50.60">
    <property type="entry name" value="FAD/NAD(P)-binding domain"/>
    <property type="match status" value="1"/>
</dbReference>
<dbReference type="eggNOG" id="KOG1276">
    <property type="taxonomic scope" value="Eukaryota"/>
</dbReference>
<dbReference type="Proteomes" id="UP000002258">
    <property type="component" value="Chromosome 2"/>
</dbReference>
<evidence type="ECO:0000313" key="13">
    <source>
        <dbReference type="EMBL" id="ABN65089.2"/>
    </source>
</evidence>
<keyword evidence="5 11" id="KW-0285">Flavoprotein</keyword>
<dbReference type="Pfam" id="PF01593">
    <property type="entry name" value="Amino_oxidase"/>
    <property type="match status" value="1"/>
</dbReference>
<protein>
    <recommendedName>
        <fullName evidence="4 11">Protoporphyrinogen oxidase</fullName>
        <ecNumber evidence="4 11">1.3.3.4</ecNumber>
    </recommendedName>
</protein>
<keyword evidence="14" id="KW-1185">Reference proteome</keyword>
<dbReference type="InterPro" id="IPR036188">
    <property type="entry name" value="FAD/NAD-bd_sf"/>
</dbReference>
<keyword evidence="8 11" id="KW-0350">Heme biosynthesis</keyword>
<dbReference type="GeneID" id="4837439"/>
<evidence type="ECO:0000256" key="11">
    <source>
        <dbReference type="RuleBase" id="RU367069"/>
    </source>
</evidence>
<evidence type="ECO:0000313" key="14">
    <source>
        <dbReference type="Proteomes" id="UP000002258"/>
    </source>
</evidence>
<evidence type="ECO:0000256" key="4">
    <source>
        <dbReference type="ARBA" id="ARBA00012867"/>
    </source>
</evidence>
<name>A3LPR7_PICST</name>
<dbReference type="FunCoup" id="A3LPR7">
    <property type="interactions" value="532"/>
</dbReference>
<dbReference type="InterPro" id="IPR050464">
    <property type="entry name" value="Zeta_carotene_desat/Oxidored"/>
</dbReference>
<keyword evidence="9 11" id="KW-0627">Porphyrin biosynthesis</keyword>
<evidence type="ECO:0000256" key="1">
    <source>
        <dbReference type="ARBA" id="ARBA00002600"/>
    </source>
</evidence>
<comment type="subcellular location">
    <subcellularLocation>
        <location evidence="11">Mitochondrion inner membrane</location>
    </subcellularLocation>
</comment>
<dbReference type="SUPFAM" id="SSF51905">
    <property type="entry name" value="FAD/NAD(P)-binding domain"/>
    <property type="match status" value="1"/>
</dbReference>
<dbReference type="UniPathway" id="UPA00251">
    <property type="reaction ID" value="UER00324"/>
</dbReference>
<reference evidence="13 14" key="1">
    <citation type="journal article" date="2007" name="Nat. Biotechnol.">
        <title>Genome sequence of the lignocellulose-bioconverting and xylose-fermenting yeast Pichia stipitis.</title>
        <authorList>
            <person name="Jeffries T.W."/>
            <person name="Grigoriev I.V."/>
            <person name="Grimwood J."/>
            <person name="Laplaza J.M."/>
            <person name="Aerts A."/>
            <person name="Salamov A."/>
            <person name="Schmutz J."/>
            <person name="Lindquist E."/>
            <person name="Dehal P."/>
            <person name="Shapiro H."/>
            <person name="Jin Y.S."/>
            <person name="Passoth V."/>
            <person name="Richardson P.M."/>
        </authorList>
    </citation>
    <scope>NUCLEOTIDE SEQUENCE [LARGE SCALE GENOMIC DNA]</scope>
    <source>
        <strain evidence="14">ATCC 58785 / CBS 6054 / NBRC 10063 / NRRL Y-11545</strain>
    </source>
</reference>
<dbReference type="InterPro" id="IPR004572">
    <property type="entry name" value="Protoporphyrinogen_oxidase"/>
</dbReference>
<proteinExistence type="inferred from homology"/>
<evidence type="ECO:0000256" key="9">
    <source>
        <dbReference type="ARBA" id="ARBA00023244"/>
    </source>
</evidence>
<dbReference type="GO" id="GO:0006782">
    <property type="term" value="P:protoporphyrinogen IX biosynthetic process"/>
    <property type="evidence" value="ECO:0007669"/>
    <property type="project" value="UniProtKB-UniRule"/>
</dbReference>
<accession>A3LPR7</accession>
<dbReference type="HOGENOM" id="CLU_009629_1_2_1"/>
<organism evidence="13 14">
    <name type="scientific">Scheffersomyces stipitis (strain ATCC 58785 / CBS 6054 / NBRC 10063 / NRRL Y-11545)</name>
    <name type="common">Yeast</name>
    <name type="synonym">Pichia stipitis</name>
    <dbReference type="NCBI Taxonomy" id="322104"/>
    <lineage>
        <taxon>Eukaryota</taxon>
        <taxon>Fungi</taxon>
        <taxon>Dikarya</taxon>
        <taxon>Ascomycota</taxon>
        <taxon>Saccharomycotina</taxon>
        <taxon>Pichiomycetes</taxon>
        <taxon>Debaryomycetaceae</taxon>
        <taxon>Scheffersomyces</taxon>
    </lineage>
</organism>
<evidence type="ECO:0000256" key="2">
    <source>
        <dbReference type="ARBA" id="ARBA00005073"/>
    </source>
</evidence>
<dbReference type="AlphaFoldDB" id="A3LPR7"/>
<evidence type="ECO:0000256" key="5">
    <source>
        <dbReference type="ARBA" id="ARBA00022630"/>
    </source>
</evidence>
<evidence type="ECO:0000256" key="7">
    <source>
        <dbReference type="ARBA" id="ARBA00023002"/>
    </source>
</evidence>
<evidence type="ECO:0000256" key="10">
    <source>
        <dbReference type="ARBA" id="ARBA00047554"/>
    </source>
</evidence>
<dbReference type="NCBIfam" id="TIGR00562">
    <property type="entry name" value="proto_IX_ox"/>
    <property type="match status" value="1"/>
</dbReference>
<comment type="function">
    <text evidence="1 11">Catalyzes the 6-electron oxidation of protoporphyrinogen-IX to form protoporphyrin-IX.</text>
</comment>
<dbReference type="GO" id="GO:0005743">
    <property type="term" value="C:mitochondrial inner membrane"/>
    <property type="evidence" value="ECO:0007669"/>
    <property type="project" value="UniProtKB-SubCell"/>
</dbReference>
<evidence type="ECO:0000259" key="12">
    <source>
        <dbReference type="Pfam" id="PF01593"/>
    </source>
</evidence>
<dbReference type="EC" id="1.3.3.4" evidence="4 11"/>
<dbReference type="InParanoid" id="A3LPR7"/>
<dbReference type="RefSeq" id="XP_001383118.2">
    <property type="nucleotide sequence ID" value="XM_001383081.1"/>
</dbReference>
<gene>
    <name evidence="13" type="primary">HEM14</name>
    <name evidence="13" type="ORF">PICST_55152</name>
</gene>
<keyword evidence="6 11" id="KW-0274">FAD</keyword>
<dbReference type="GO" id="GO:0004729">
    <property type="term" value="F:oxygen-dependent protoporphyrinogen oxidase activity"/>
    <property type="evidence" value="ECO:0007669"/>
    <property type="project" value="UniProtKB-UniRule"/>
</dbReference>
<comment type="pathway">
    <text evidence="2 11">Porphyrin-containing compound metabolism; protoporphyrin-IX biosynthesis; protoporphyrin-IX from protoporphyrinogen-IX: step 1/1.</text>
</comment>
<feature type="domain" description="Amine oxidase" evidence="12">
    <location>
        <begin position="19"/>
        <end position="377"/>
    </location>
</feature>
<comment type="catalytic activity">
    <reaction evidence="10 11">
        <text>protoporphyrinogen IX + 3 O2 = protoporphyrin IX + 3 H2O2</text>
        <dbReference type="Rhea" id="RHEA:25576"/>
        <dbReference type="ChEBI" id="CHEBI:15379"/>
        <dbReference type="ChEBI" id="CHEBI:16240"/>
        <dbReference type="ChEBI" id="CHEBI:57306"/>
        <dbReference type="ChEBI" id="CHEBI:57307"/>
        <dbReference type="EC" id="1.3.3.4"/>
    </reaction>
</comment>
<dbReference type="EMBL" id="CP000496">
    <property type="protein sequence ID" value="ABN65089.2"/>
    <property type="molecule type" value="Genomic_DNA"/>
</dbReference>
<evidence type="ECO:0000256" key="8">
    <source>
        <dbReference type="ARBA" id="ARBA00023133"/>
    </source>
</evidence>
<sequence length="553" mass="60696">MSLASIPSNGKVAVIGAGVSGLSLAYFLSKLRPDVNIEIFEKESRVGGWIKSENLQIGSGSQTQKLIFEKGPRTLRGVSPGTLLIVDILKQLNKAAEIEVITKTSPANKKYILSESRGILQVPDSIGSFFKFLFNSGLFNSQLVFGILKEPFRKKGPAGDESIDSFFLRRFGTGVLTNNVVSAVMHGIVAGDTAHLSINTMFPKLKQLEQEHGSIIRGMVARAWASRKKAQEVLADENVPKALQLYEKYISPEAHLDKMSISLKKYPMIRLNDGLEGFPASVYEYLAQQKKVNFNFNSDIVALDPEKGSITFKNSSTAVFDHINTSTSANVLTKILPKTSAYDEVKRSLASIPYVSVFLVNIYTPSGKLIPKNNHGFGFLVPKLSGNIDSNPDLLLGVIFDSDVEKNSVQMSTFATSPHINEGYSKITLMMGGHYYNDFSIPSNSRNLKIVKGLLSKYLDIDIDNYNFILRDEATLDDKKIGLLTENDILISYNLHEKCIPQYTVGYNEAKETTLGVLEKLNSKLSFGGTLFGAGIGVPDAVSNGLEIALKLK</sequence>
<dbReference type="PANTHER" id="PTHR42923:SF3">
    <property type="entry name" value="PROTOPORPHYRINOGEN OXIDASE"/>
    <property type="match status" value="1"/>
</dbReference>
<dbReference type="OrthoDB" id="438553at2759"/>
<keyword evidence="7 11" id="KW-0560">Oxidoreductase</keyword>
<dbReference type="OMA" id="EHNQAVQ"/>
<comment type="cofactor">
    <cofactor evidence="11">
        <name>FAD</name>
        <dbReference type="ChEBI" id="CHEBI:57692"/>
    </cofactor>
    <text evidence="11">Binds 1 FAD per subunit.</text>
</comment>
<dbReference type="PANTHER" id="PTHR42923">
    <property type="entry name" value="PROTOPORPHYRINOGEN OXIDASE"/>
    <property type="match status" value="1"/>
</dbReference>
<evidence type="ECO:0000256" key="3">
    <source>
        <dbReference type="ARBA" id="ARBA00010551"/>
    </source>
</evidence>
<comment type="similarity">
    <text evidence="3 11">Belongs to the protoporphyrinogen/coproporphyrinogen oxidase family. Protoporphyrinogen oxidase subfamily.</text>
</comment>